<feature type="compositionally biased region" description="Acidic residues" evidence="4">
    <location>
        <begin position="129"/>
        <end position="148"/>
    </location>
</feature>
<feature type="region of interest" description="Disordered" evidence="4">
    <location>
        <begin position="169"/>
        <end position="206"/>
    </location>
</feature>
<comment type="similarity">
    <text evidence="1">Belongs to the CWC15 family.</text>
</comment>
<evidence type="ECO:0000313" key="5">
    <source>
        <dbReference type="EMBL" id="CAD8446258.1"/>
    </source>
</evidence>
<feature type="compositionally biased region" description="Low complexity" evidence="4">
    <location>
        <begin position="184"/>
        <end position="194"/>
    </location>
</feature>
<keyword evidence="3" id="KW-0508">mRNA splicing</keyword>
<dbReference type="Pfam" id="PF04889">
    <property type="entry name" value="Cwf_Cwc_15"/>
    <property type="match status" value="1"/>
</dbReference>
<dbReference type="PANTHER" id="PTHR12718:SF2">
    <property type="entry name" value="SPLICEOSOME-ASSOCIATED PROTEIN CWC15 HOMOLOG"/>
    <property type="match status" value="1"/>
</dbReference>
<dbReference type="InterPro" id="IPR006973">
    <property type="entry name" value="Cwf_Cwc_15"/>
</dbReference>
<evidence type="ECO:0000256" key="3">
    <source>
        <dbReference type="ARBA" id="ARBA00023187"/>
    </source>
</evidence>
<name>A0A7S0D7M5_MICPS</name>
<dbReference type="AlphaFoldDB" id="A0A7S0D7M5"/>
<reference evidence="5" key="1">
    <citation type="submission" date="2021-01" db="EMBL/GenBank/DDBJ databases">
        <authorList>
            <person name="Corre E."/>
            <person name="Pelletier E."/>
            <person name="Niang G."/>
            <person name="Scheremetjew M."/>
            <person name="Finn R."/>
            <person name="Kale V."/>
            <person name="Holt S."/>
            <person name="Cochrane G."/>
            <person name="Meng A."/>
            <person name="Brown T."/>
            <person name="Cohen L."/>
        </authorList>
    </citation>
    <scope>NUCLEOTIDE SEQUENCE</scope>
    <source>
        <strain evidence="5">CCAC1681</strain>
    </source>
</reference>
<evidence type="ECO:0000256" key="2">
    <source>
        <dbReference type="ARBA" id="ARBA00022664"/>
    </source>
</evidence>
<accession>A0A7S0D7M5</accession>
<evidence type="ECO:0008006" key="6">
    <source>
        <dbReference type="Google" id="ProtNLM"/>
    </source>
</evidence>
<gene>
    <name evidence="5" type="ORF">MSP1401_LOCUS9435</name>
</gene>
<feature type="region of interest" description="Disordered" evidence="4">
    <location>
        <begin position="71"/>
        <end position="150"/>
    </location>
</feature>
<feature type="region of interest" description="Disordered" evidence="4">
    <location>
        <begin position="1"/>
        <end position="35"/>
    </location>
</feature>
<feature type="compositionally biased region" description="Basic and acidic residues" evidence="4">
    <location>
        <begin position="119"/>
        <end position="128"/>
    </location>
</feature>
<sequence>MTTAHRPTWAPAKGHEEQGGARMFGPSRKHSKLDDNAHMTLKTRAVGQMSVKELVARDFKAELLAKEAKHFKRKLPASADGHLLPIGDGDSSRGAGERAEVAATSATVAGDAGPSGSDRVFEPKRVDADDSDDDDDDDDDDSDSEDDTAALLAELERIKKERADAFARREADDAENDALEKAEALASGNPLLDLKPGEKKKEGGFDDDDAFVAKRRWDDDVVFKNQTRGERKTKKRFVNDTIRSDFHRRFLNKYVK</sequence>
<feature type="compositionally biased region" description="Basic and acidic residues" evidence="4">
    <location>
        <begin position="195"/>
        <end position="204"/>
    </location>
</feature>
<dbReference type="PANTHER" id="PTHR12718">
    <property type="entry name" value="CELL CYCLE CONTROL PROTEIN CWF15"/>
    <property type="match status" value="1"/>
</dbReference>
<dbReference type="EMBL" id="HBEN01011362">
    <property type="protein sequence ID" value="CAD8446258.1"/>
    <property type="molecule type" value="Transcribed_RNA"/>
</dbReference>
<organism evidence="5">
    <name type="scientific">Micromonas pusilla</name>
    <name type="common">Picoplanktonic green alga</name>
    <name type="synonym">Chromulina pusilla</name>
    <dbReference type="NCBI Taxonomy" id="38833"/>
    <lineage>
        <taxon>Eukaryota</taxon>
        <taxon>Viridiplantae</taxon>
        <taxon>Chlorophyta</taxon>
        <taxon>Mamiellophyceae</taxon>
        <taxon>Mamiellales</taxon>
        <taxon>Mamiellaceae</taxon>
        <taxon>Micromonas</taxon>
    </lineage>
</organism>
<dbReference type="GO" id="GO:0045292">
    <property type="term" value="P:mRNA cis splicing, via spliceosome"/>
    <property type="evidence" value="ECO:0007669"/>
    <property type="project" value="TreeGrafter"/>
</dbReference>
<evidence type="ECO:0000256" key="1">
    <source>
        <dbReference type="ARBA" id="ARBA00006644"/>
    </source>
</evidence>
<protein>
    <recommendedName>
        <fullName evidence="6">Cwf15/Cwc15 cell cycle control protein</fullName>
    </recommendedName>
</protein>
<dbReference type="GO" id="GO:0003723">
    <property type="term" value="F:RNA binding"/>
    <property type="evidence" value="ECO:0007669"/>
    <property type="project" value="TreeGrafter"/>
</dbReference>
<dbReference type="GO" id="GO:0071013">
    <property type="term" value="C:catalytic step 2 spliceosome"/>
    <property type="evidence" value="ECO:0007669"/>
    <property type="project" value="TreeGrafter"/>
</dbReference>
<evidence type="ECO:0000256" key="4">
    <source>
        <dbReference type="SAM" id="MobiDB-lite"/>
    </source>
</evidence>
<keyword evidence="2" id="KW-0507">mRNA processing</keyword>
<proteinExistence type="inferred from homology"/>